<dbReference type="FunFam" id="2.60.40.60:FF:000004">
    <property type="entry name" value="Protocadherin 1 gamma 2"/>
    <property type="match status" value="1"/>
</dbReference>
<keyword evidence="6 11" id="KW-0106">Calcium</keyword>
<keyword evidence="4 13" id="KW-0732">Signal</keyword>
<dbReference type="GO" id="GO:0005509">
    <property type="term" value="F:calcium ion binding"/>
    <property type="evidence" value="ECO:0007669"/>
    <property type="project" value="UniProtKB-UniRule"/>
</dbReference>
<evidence type="ECO:0000256" key="10">
    <source>
        <dbReference type="ARBA" id="ARBA00023180"/>
    </source>
</evidence>
<evidence type="ECO:0000256" key="4">
    <source>
        <dbReference type="ARBA" id="ARBA00022729"/>
    </source>
</evidence>
<dbReference type="GO" id="GO:0005886">
    <property type="term" value="C:plasma membrane"/>
    <property type="evidence" value="ECO:0007669"/>
    <property type="project" value="UniProtKB-SubCell"/>
</dbReference>
<feature type="chain" id="PRO_5005583365" description="Cadherin domain-containing protein" evidence="13">
    <location>
        <begin position="18"/>
        <end position="945"/>
    </location>
</feature>
<dbReference type="PRINTS" id="PR00205">
    <property type="entry name" value="CADHERIN"/>
</dbReference>
<feature type="domain" description="Cadherin" evidence="14">
    <location>
        <begin position="460"/>
        <end position="564"/>
    </location>
</feature>
<dbReference type="PANTHER" id="PTHR24028:SF146">
    <property type="entry name" value="CADHERIN 96CB, ISOFORM D-RELATED"/>
    <property type="match status" value="1"/>
</dbReference>
<dbReference type="AlphaFoldDB" id="A0A0L8GYP2"/>
<dbReference type="FunFam" id="2.60.40.60:FF:000092">
    <property type="entry name" value="Protocadherin 8"/>
    <property type="match status" value="2"/>
</dbReference>
<accession>A0A0L8GYP2</accession>
<feature type="domain" description="Cadherin" evidence="14">
    <location>
        <begin position="356"/>
        <end position="459"/>
    </location>
</feature>
<evidence type="ECO:0000259" key="14">
    <source>
        <dbReference type="PROSITE" id="PS50268"/>
    </source>
</evidence>
<dbReference type="OMA" id="PMVLHRI"/>
<dbReference type="FunFam" id="2.60.40.60:FF:000007">
    <property type="entry name" value="Protocadherin alpha 2"/>
    <property type="match status" value="1"/>
</dbReference>
<dbReference type="SMART" id="SM00112">
    <property type="entry name" value="CA"/>
    <property type="match status" value="6"/>
</dbReference>
<feature type="domain" description="Cadherin" evidence="14">
    <location>
        <begin position="568"/>
        <end position="678"/>
    </location>
</feature>
<evidence type="ECO:0000256" key="13">
    <source>
        <dbReference type="SAM" id="SignalP"/>
    </source>
</evidence>
<evidence type="ECO:0000256" key="3">
    <source>
        <dbReference type="ARBA" id="ARBA00022692"/>
    </source>
</evidence>
<proteinExistence type="predicted"/>
<dbReference type="KEGG" id="obi:106873930"/>
<feature type="domain" description="Cadherin" evidence="14">
    <location>
        <begin position="242"/>
        <end position="349"/>
    </location>
</feature>
<dbReference type="FunFam" id="2.60.40.60:FF:000002">
    <property type="entry name" value="Protocadherin alpha 2"/>
    <property type="match status" value="1"/>
</dbReference>
<keyword evidence="8 12" id="KW-1133">Transmembrane helix</keyword>
<keyword evidence="3 12" id="KW-0812">Transmembrane</keyword>
<dbReference type="InterPro" id="IPR020894">
    <property type="entry name" value="Cadherin_CS"/>
</dbReference>
<keyword evidence="9 12" id="KW-0472">Membrane</keyword>
<feature type="domain" description="Cadherin" evidence="14">
    <location>
        <begin position="130"/>
        <end position="241"/>
    </location>
</feature>
<dbReference type="CDD" id="cd11304">
    <property type="entry name" value="Cadherin_repeat"/>
    <property type="match status" value="5"/>
</dbReference>
<dbReference type="GO" id="GO:0007156">
    <property type="term" value="P:homophilic cell adhesion via plasma membrane adhesion molecules"/>
    <property type="evidence" value="ECO:0007669"/>
    <property type="project" value="InterPro"/>
</dbReference>
<evidence type="ECO:0000256" key="1">
    <source>
        <dbReference type="ARBA" id="ARBA00004251"/>
    </source>
</evidence>
<dbReference type="SUPFAM" id="SSF49313">
    <property type="entry name" value="Cadherin-like"/>
    <property type="match status" value="5"/>
</dbReference>
<reference evidence="15" key="1">
    <citation type="submission" date="2015-07" db="EMBL/GenBank/DDBJ databases">
        <title>MeaNS - Measles Nucleotide Surveillance Program.</title>
        <authorList>
            <person name="Tran T."/>
            <person name="Druce J."/>
        </authorList>
    </citation>
    <scope>NUCLEOTIDE SEQUENCE</scope>
    <source>
        <strain evidence="15">UCB-OBI-ISO-001</strain>
        <tissue evidence="15">Gonad</tissue>
    </source>
</reference>
<feature type="domain" description="Cadherin" evidence="14">
    <location>
        <begin position="38"/>
        <end position="129"/>
    </location>
</feature>
<evidence type="ECO:0000256" key="8">
    <source>
        <dbReference type="ARBA" id="ARBA00022989"/>
    </source>
</evidence>
<organism evidence="15">
    <name type="scientific">Octopus bimaculoides</name>
    <name type="common">California two-spotted octopus</name>
    <dbReference type="NCBI Taxonomy" id="37653"/>
    <lineage>
        <taxon>Eukaryota</taxon>
        <taxon>Metazoa</taxon>
        <taxon>Spiralia</taxon>
        <taxon>Lophotrochozoa</taxon>
        <taxon>Mollusca</taxon>
        <taxon>Cephalopoda</taxon>
        <taxon>Coleoidea</taxon>
        <taxon>Octopodiformes</taxon>
        <taxon>Octopoda</taxon>
        <taxon>Incirrata</taxon>
        <taxon>Octopodidae</taxon>
        <taxon>Octopus</taxon>
    </lineage>
</organism>
<evidence type="ECO:0000256" key="6">
    <source>
        <dbReference type="ARBA" id="ARBA00022837"/>
    </source>
</evidence>
<keyword evidence="10" id="KW-0325">Glycoprotein</keyword>
<sequence length="945" mass="106045">MFVQLFSFWLLLETSLCADLTYQIEEAQILGTYVGDIALDINSRGIFVSRDLSLISFSRLQKSKGLQLFNVTKTGKLYTNQILDAESLCKYNTECFRMVDVAIQKEESFVKIIEVKVIIKDINDNRPEFQENQINIKFSEDYSKGVTRTIPNAIDKDMGSENSQITYKLKKNRDEPFSLSFSRKDDGTTQLGIVLEKKLDREVKDTYNVQVIARDEGYPPKEGVLNVEISVTDENDNSPIFTQSVYNVSISENHQKSQAVITASAKDLDSGKNGKVVYRFHSKTAKLAMDYFELNKETGEIFLNRQFPFDKQQTYKLFITASDNGNPPLSSTAVVLVNKIGHQNTAPAIEVNFVSESMKNTATISEGVKVGSFIAYVKVTDNDVGQNGEVTCDLHHNKLLLKSLGRMKYKVVVKKSVDREKESFIDFTISCQDKGVPSQKTERKFSIEVMDVNDVQPKFTKSQFKFLTYENEEPNFPVGFINVTDPDMGLGGQLTYILLSDNENILPFVISNFGFISTTQSLDREEKETYEFKVFVKDNGKPSLNNTENVIVEVMDENDNAPYFTFPSVNPFNLDVHYHPQSKSEITVLKASDRDRHVNAFLSYEIIGGNEKQLFSVKPYTGVLSYSRPVYQNDAGLYSLTFVVKDSGSPMRSATTTLSLMLTVSNQTSKMLTTVPKQSDDTIHINLMIVIIVAAIILSVAIVISLAICIIQKYTQRNILYSDVVGNTNCPRERKQSEYTCEPNHPQYDVPASMVLDPGLNKESKTTLLKRDSQYGCKTDWKGSTSRMPLSVTQGLTQQGSLQGVIEISKEEQHMLRPVDHFNEMSTMSSLSDSGQGWSEASTTHYEILPGTKSCQTELVPKTIKKSTPLTLNRPKNLSSTTSGNLQKTANVNQNTTCNDVIDLKSTRVTSASPSLLPQPWNLPMRNSFTSYAKPLPAVPKVPYQ</sequence>
<dbReference type="Gene3D" id="2.60.40.60">
    <property type="entry name" value="Cadherins"/>
    <property type="match status" value="6"/>
</dbReference>
<dbReference type="InterPro" id="IPR050174">
    <property type="entry name" value="Protocadherin/Cadherin-CA"/>
</dbReference>
<comment type="subcellular location">
    <subcellularLocation>
        <location evidence="1">Cell membrane</location>
        <topology evidence="1">Single-pass type I membrane protein</topology>
    </subcellularLocation>
</comment>
<feature type="transmembrane region" description="Helical" evidence="12">
    <location>
        <begin position="687"/>
        <end position="711"/>
    </location>
</feature>
<dbReference type="EMBL" id="KQ419891">
    <property type="protein sequence ID" value="KOF82057.1"/>
    <property type="molecule type" value="Genomic_DNA"/>
</dbReference>
<evidence type="ECO:0000256" key="11">
    <source>
        <dbReference type="PROSITE-ProRule" id="PRU00043"/>
    </source>
</evidence>
<dbReference type="PANTHER" id="PTHR24028">
    <property type="entry name" value="CADHERIN-87A"/>
    <property type="match status" value="1"/>
</dbReference>
<dbReference type="Pfam" id="PF00028">
    <property type="entry name" value="Cadherin"/>
    <property type="match status" value="5"/>
</dbReference>
<dbReference type="PROSITE" id="PS50268">
    <property type="entry name" value="CADHERIN_2"/>
    <property type="match status" value="6"/>
</dbReference>
<feature type="signal peptide" evidence="13">
    <location>
        <begin position="1"/>
        <end position="17"/>
    </location>
</feature>
<evidence type="ECO:0000256" key="12">
    <source>
        <dbReference type="SAM" id="Phobius"/>
    </source>
</evidence>
<keyword evidence="5" id="KW-0677">Repeat</keyword>
<evidence type="ECO:0000256" key="2">
    <source>
        <dbReference type="ARBA" id="ARBA00022475"/>
    </source>
</evidence>
<keyword evidence="7" id="KW-0130">Cell adhesion</keyword>
<dbReference type="PROSITE" id="PS00232">
    <property type="entry name" value="CADHERIN_1"/>
    <property type="match status" value="2"/>
</dbReference>
<evidence type="ECO:0000256" key="7">
    <source>
        <dbReference type="ARBA" id="ARBA00022889"/>
    </source>
</evidence>
<evidence type="ECO:0000256" key="9">
    <source>
        <dbReference type="ARBA" id="ARBA00023136"/>
    </source>
</evidence>
<evidence type="ECO:0000256" key="5">
    <source>
        <dbReference type="ARBA" id="ARBA00022737"/>
    </source>
</evidence>
<dbReference type="InterPro" id="IPR002126">
    <property type="entry name" value="Cadherin-like_dom"/>
</dbReference>
<keyword evidence="2" id="KW-1003">Cell membrane</keyword>
<protein>
    <recommendedName>
        <fullName evidence="14">Cadherin domain-containing protein</fullName>
    </recommendedName>
</protein>
<dbReference type="InterPro" id="IPR015919">
    <property type="entry name" value="Cadherin-like_sf"/>
</dbReference>
<name>A0A0L8GYP2_OCTBM</name>
<gene>
    <name evidence="15" type="ORF">OCBIM_22025730mg</name>
</gene>
<dbReference type="OrthoDB" id="6272940at2759"/>
<evidence type="ECO:0000313" key="15">
    <source>
        <dbReference type="EMBL" id="KOF82057.1"/>
    </source>
</evidence>